<dbReference type="AlphaFoldDB" id="A0A382FUM8"/>
<dbReference type="PANTHER" id="PTHR46522:SF1">
    <property type="entry name" value="INACTIVE CYTIDINE MONOPHOSPHATE-N-ACETYLNEURAMINIC ACID HYDROXYLASE"/>
    <property type="match status" value="1"/>
</dbReference>
<organism evidence="2">
    <name type="scientific">marine metagenome</name>
    <dbReference type="NCBI Taxonomy" id="408172"/>
    <lineage>
        <taxon>unclassified sequences</taxon>
        <taxon>metagenomes</taxon>
        <taxon>ecological metagenomes</taxon>
    </lineage>
</organism>
<evidence type="ECO:0000256" key="1">
    <source>
        <dbReference type="ARBA" id="ARBA00010303"/>
    </source>
</evidence>
<dbReference type="SUPFAM" id="SSF56281">
    <property type="entry name" value="Metallo-hydrolase/oxidoreductase"/>
    <property type="match status" value="1"/>
</dbReference>
<feature type="non-terminal residue" evidence="2">
    <location>
        <position position="1"/>
    </location>
</feature>
<dbReference type="PANTHER" id="PTHR46522">
    <property type="entry name" value="CYTIDINE MONOPHOSPHATE-N-ACETYLNEURAMINIC ACID HYDROXYLASE"/>
    <property type="match status" value="1"/>
</dbReference>
<dbReference type="EMBL" id="UINC01051995">
    <property type="protein sequence ID" value="SVB66796.1"/>
    <property type="molecule type" value="Genomic_DNA"/>
</dbReference>
<accession>A0A382FUM8</accession>
<dbReference type="InterPro" id="IPR027033">
    <property type="entry name" value="Cnh"/>
</dbReference>
<dbReference type="GO" id="GO:0005737">
    <property type="term" value="C:cytoplasm"/>
    <property type="evidence" value="ECO:0007669"/>
    <property type="project" value="TreeGrafter"/>
</dbReference>
<dbReference type="Pfam" id="PF13483">
    <property type="entry name" value="Lactamase_B_3"/>
    <property type="match status" value="1"/>
</dbReference>
<dbReference type="GO" id="GO:0030338">
    <property type="term" value="F:CMP-N-acetylneuraminate monooxygenase activity"/>
    <property type="evidence" value="ECO:0007669"/>
    <property type="project" value="TreeGrafter"/>
</dbReference>
<sequence length="453" mass="53383">VNIEFLGQAGVFIESSNCRLLCDPWFSNTGGFLATWHQFPPNEHLDTKKYYDADFLYISHSHEDHFDKEYLKKFPKDVNLLIANFTSKKFFERIEELGFSNIIKIKDWETISLKDNFEITLITDNCKYKEDSSILINADEFRILNRNDCYLTQSYLERLCEKSIDVLFTQFSGAMWYPAAYKYDKEKKSELSKKTRSFLIDTFIQLVNTVDAKYVVPSAGPPCFLEDEFFELNFSDNGIFPDQNDLLPLVKNKVKSKISCMNPGDHVILDSNGIKFYNTNTFDYNKKEQFLRQYQKERAPIIENYLNSIPDPSDDLYEMFVEHLNSIFQKNDYLVSNVCQLIEFDISGQYGGKWQIDFRERPPKFYQVPIEKPQYKLYVDSRFLNLILNGQLLWEELFLSMRFNAERDPDVYNWSLFSLLRYGHDENLLELIELNELRTKAPTTTNVKSNNTL</sequence>
<name>A0A382FUM8_9ZZZZ</name>
<proteinExistence type="inferred from homology"/>
<reference evidence="2" key="1">
    <citation type="submission" date="2018-05" db="EMBL/GenBank/DDBJ databases">
        <authorList>
            <person name="Lanie J.A."/>
            <person name="Ng W.-L."/>
            <person name="Kazmierczak K.M."/>
            <person name="Andrzejewski T.M."/>
            <person name="Davidsen T.M."/>
            <person name="Wayne K.J."/>
            <person name="Tettelin H."/>
            <person name="Glass J.I."/>
            <person name="Rusch D."/>
            <person name="Podicherti R."/>
            <person name="Tsui H.-C.T."/>
            <person name="Winkler M.E."/>
        </authorList>
    </citation>
    <scope>NUCLEOTIDE SEQUENCE</scope>
</reference>
<evidence type="ECO:0008006" key="3">
    <source>
        <dbReference type="Google" id="ProtNLM"/>
    </source>
</evidence>
<dbReference type="Gene3D" id="3.60.15.10">
    <property type="entry name" value="Ribonuclease Z/Hydroxyacylglutathione hydrolase-like"/>
    <property type="match status" value="1"/>
</dbReference>
<gene>
    <name evidence="2" type="ORF">METZ01_LOCUS219650</name>
</gene>
<comment type="similarity">
    <text evidence="1">Belongs to the CMP-Neu5Ac hydroxylase family.</text>
</comment>
<dbReference type="GO" id="GO:0046381">
    <property type="term" value="P:CMP-N-acetylneuraminate metabolic process"/>
    <property type="evidence" value="ECO:0007669"/>
    <property type="project" value="TreeGrafter"/>
</dbReference>
<feature type="non-terminal residue" evidence="2">
    <location>
        <position position="453"/>
    </location>
</feature>
<protein>
    <recommendedName>
        <fullName evidence="3">Metallo-beta-lactamase domain-containing protein</fullName>
    </recommendedName>
</protein>
<evidence type="ECO:0000313" key="2">
    <source>
        <dbReference type="EMBL" id="SVB66796.1"/>
    </source>
</evidence>
<dbReference type="InterPro" id="IPR036866">
    <property type="entry name" value="RibonucZ/Hydroxyglut_hydro"/>
</dbReference>